<dbReference type="eggNOG" id="COG3182">
    <property type="taxonomic scope" value="Bacteria"/>
</dbReference>
<proteinExistence type="predicted"/>
<evidence type="ECO:0000256" key="1">
    <source>
        <dbReference type="SAM" id="Phobius"/>
    </source>
</evidence>
<accession>A3K3Z5</accession>
<keyword evidence="3" id="KW-1185">Reference proteome</keyword>
<dbReference type="Pfam" id="PF03929">
    <property type="entry name" value="PepSY_TM"/>
    <property type="match status" value="1"/>
</dbReference>
<comment type="caution">
    <text evidence="2">The sequence shown here is derived from an EMBL/GenBank/DDBJ whole genome shotgun (WGS) entry which is preliminary data.</text>
</comment>
<sequence>MVMSVTGVLLTYESQIVHWATARAIEAPAGAVALSPEEIVVATGAGAGQSLVLPRAPGGLVELRQGRSAVAVDPYSGAELAGAGEDVAAFFHGVTALHRWLSFSGPTEVGGWLVDAANLLFLGLVVSGLYLWLPKTWKWTRVKLNLFFRRGLPNAQARDYNWHHVLGIWALVPLFVIVLTGVVMSYGWANAALFAALGEEVPQGRGRGALSQEMSARELSGAPLDYAALLEAAGAARPEWTTATIVLPEAGAGAVQVTLDSGNGVAPSQRSELVLDRATGEILSDDAVAGSAGMRARMWARFAHTGQYYGVVGQTVAGLASLAAMVLVWTGMALGLRRLMRMRRVRRAAV</sequence>
<feature type="transmembrane region" description="Helical" evidence="1">
    <location>
        <begin position="166"/>
        <end position="189"/>
    </location>
</feature>
<evidence type="ECO:0008006" key="4">
    <source>
        <dbReference type="Google" id="ProtNLM"/>
    </source>
</evidence>
<dbReference type="EMBL" id="AAYA01000006">
    <property type="protein sequence ID" value="EBA08259.1"/>
    <property type="molecule type" value="Genomic_DNA"/>
</dbReference>
<dbReference type="PANTHER" id="PTHR34219">
    <property type="entry name" value="IRON-REGULATED INNER MEMBRANE PROTEIN-RELATED"/>
    <property type="match status" value="1"/>
</dbReference>
<feature type="transmembrane region" description="Helical" evidence="1">
    <location>
        <begin position="316"/>
        <end position="336"/>
    </location>
</feature>
<organism evidence="2 3">
    <name type="scientific">Sagittula stellata (strain ATCC 700073 / DSM 11524 / E-37)</name>
    <dbReference type="NCBI Taxonomy" id="388399"/>
    <lineage>
        <taxon>Bacteria</taxon>
        <taxon>Pseudomonadati</taxon>
        <taxon>Pseudomonadota</taxon>
        <taxon>Alphaproteobacteria</taxon>
        <taxon>Rhodobacterales</taxon>
        <taxon>Roseobacteraceae</taxon>
        <taxon>Sagittula</taxon>
    </lineage>
</organism>
<evidence type="ECO:0000313" key="3">
    <source>
        <dbReference type="Proteomes" id="UP000005713"/>
    </source>
</evidence>
<keyword evidence="1" id="KW-1133">Transmembrane helix</keyword>
<evidence type="ECO:0000313" key="2">
    <source>
        <dbReference type="EMBL" id="EBA08259.1"/>
    </source>
</evidence>
<dbReference type="InterPro" id="IPR005625">
    <property type="entry name" value="PepSY-ass_TM"/>
</dbReference>
<name>A3K3Z5_SAGS3</name>
<reference evidence="2 3" key="1">
    <citation type="submission" date="2006-06" db="EMBL/GenBank/DDBJ databases">
        <authorList>
            <person name="Moran M.A."/>
            <person name="Ferriera S."/>
            <person name="Johnson J."/>
            <person name="Kravitz S."/>
            <person name="Beeson K."/>
            <person name="Sutton G."/>
            <person name="Rogers Y.-H."/>
            <person name="Friedman R."/>
            <person name="Frazier M."/>
            <person name="Venter J.C."/>
        </authorList>
    </citation>
    <scope>NUCLEOTIDE SEQUENCE [LARGE SCALE GENOMIC DNA]</scope>
    <source>
        <strain evidence="2 3">E-37</strain>
    </source>
</reference>
<dbReference type="AlphaFoldDB" id="A3K3Z5"/>
<keyword evidence="1" id="KW-0812">Transmembrane</keyword>
<protein>
    <recommendedName>
        <fullName evidence="4">PepSY-associated TM helix</fullName>
    </recommendedName>
</protein>
<gene>
    <name evidence="2" type="ORF">SSE37_11964</name>
</gene>
<keyword evidence="1" id="KW-0472">Membrane</keyword>
<dbReference type="Proteomes" id="UP000005713">
    <property type="component" value="Unassembled WGS sequence"/>
</dbReference>
<dbReference type="PANTHER" id="PTHR34219:SF3">
    <property type="entry name" value="BLL7967 PROTEIN"/>
    <property type="match status" value="1"/>
</dbReference>
<feature type="transmembrane region" description="Helical" evidence="1">
    <location>
        <begin position="109"/>
        <end position="133"/>
    </location>
</feature>